<feature type="region of interest" description="Disordered" evidence="1">
    <location>
        <begin position="1714"/>
        <end position="1787"/>
    </location>
</feature>
<feature type="compositionally biased region" description="Acidic residues" evidence="1">
    <location>
        <begin position="1021"/>
        <end position="1043"/>
    </location>
</feature>
<evidence type="ECO:0000313" key="3">
    <source>
        <dbReference type="Proteomes" id="UP000077521"/>
    </source>
</evidence>
<protein>
    <submittedName>
        <fullName evidence="2">Uncharacterized protein</fullName>
    </submittedName>
</protein>
<feature type="compositionally biased region" description="Basic and acidic residues" evidence="1">
    <location>
        <begin position="1100"/>
        <end position="1110"/>
    </location>
</feature>
<feature type="compositionally biased region" description="Polar residues" evidence="1">
    <location>
        <begin position="609"/>
        <end position="618"/>
    </location>
</feature>
<evidence type="ECO:0000313" key="2">
    <source>
        <dbReference type="EMBL" id="KAE8250532.1"/>
    </source>
</evidence>
<sequence>MNPPGSPHPYRVVLFREPDHFFPVHPGYDGPHFFPQRTDCTDVTLANYPHCRVCASKTLTHADVQGFDCCWNNTRGINPKHDPAGSYRRTDQDPLALISHPLDPLPPSASLSPALSSQAARFAQFYIAHALDGDLQAEYAAVVEAGDTVVTRDGSILSQRSCDGCTRNLLSVSRLCVHCGYELCPHCYHTLMEDPDAFPPERKLATPRAEMTRTAGDPLACQLLGTDAYSTHSPLAFATTTQISADDLGYLCGSANFAQQAYRVTALREALNIQQFVGELPGLNKSPARARATGSKLETDPYDTLEVADPSQVQEVMDKVMSLGQADRSRCLKPVLFRTDSEQKRWTSQHIVDAFKEGARLPARVQRRGEDAIPSELTPRGLMDALTGKGPYTWVDVRDYPLDADLAEVAPALDEAFRRAVGWPGEAYFPGCGEVSRLAPDISFRDAKAKLYASSATAEDVTTQAHVDEAMAINLCAWTDEKGADPDAIGAVWTILPREHFQTVVKFYHTFYGKATLVHHPIFRQSLSLSDEFLNALRETHGIRPWIIHQRAGEAVLVPQGAIHQSAAATSAVAAPPNPSSTPLQPESAESTAVVTSAVATSSAGSGSMPLQPQTVASSMPPYPSTAGAEEGAQQETNPTSVSPVSLAATEPRLASPTATGGAIALLELSSPTVTRQPPPTATFSTLQPPKPPTVTAAPTSVAPLKHSEEAVQEAVRDKLVRHTQAVFDRIKEEPGRAAELITQAFSRAEVPLGMVDRIATSFATLSGSLSGDSASPVEPVEDILGVDEDFKMVAFRLNPTSSSSHPSRPPPKTEYPSIPSDSDAGSDAQDEDRHHVILGKAQNIPIPTKTGGTTSSKTRTGGSTTAGKATGKTSAAASSTAQAQAGPTPAAASSSSGTAAPSSGVGSTTSRSSPPKRKQQSSGAASGSAKPPTKVTEHDIAWEYSPKSTVEVGWHVKKHFGRLNGLSSTSIAARYGGGPWGSAALRLVGQLQQEAARKALTTPTTIPTPTAPSPPRSVIEVDDSSSEEVQEADEDEESSADDEAPRVSPPGGRKRVLSSSSLSEASSSEASTSPKTGNRRRRRIARSSSPSEVATSPKAGKDPGQDKGKGKATTAEIGSGVGEKGDKGKGKATTAEIGSGVGEKRDKGKGKATTAEIGSGLGGVLASRKRARVETSSESSSESDEEGSDDEAEEEGATGHTNTKSLKKRGRGTSIGSKKAKLGEGFDSDLKMGNIPSHWHKALLVVYDILRFGPLSPQSIVDAALTRVRPLQNDMRGVGVQYDADGDLLSTLARLERQDESSFSTLIRTVIDDIHLWAMERQAKVDAKFKDSTEAQDALDQAKLRWTPKVGGIFSRGPAIIGGPGTRGPTLIGDVPSGSAVAPPDAAPPSEQAGPGILRKSRKKTHVTLTSEEQKVVNAVTRRLKHPLGCGRRWSELGTTLGSVIFIPLLMLSPELRTGQAIRRLNPDSYSALTTLLRGGMPVPGPKDPEFTARDMEIIQAITFGVRGVLPRILNHALAVADALSPSNGQQTTPYTDVLVVRQASTDPVLGVEEPSIVQSPLSTSGAELRRVYGLEIPGSRGRSEIMTRVPAFLPEGWSNLMKAAQTKKVTLDMAIPHNPNVHSIPPNEFGVDFADRRTCHLAGSDPEDVIPHSSSYARLFDLDASSEPFEEMVASIRNRQRLVRAFVPAATLQHLDEKIPELDRQALVRHRPTLPTSLPPPPRLPPPPPLPTSLPAPPPFPSTWQAAGPSAMTRAPDALPATTQASDSTSVPASNAPQNALLPGP</sequence>
<gene>
    <name evidence="2" type="ORF">A4X13_0g4643</name>
</gene>
<feature type="region of interest" description="Disordered" evidence="1">
    <location>
        <begin position="1377"/>
        <end position="1398"/>
    </location>
</feature>
<dbReference type="PANTHER" id="PTHR45725:SF18">
    <property type="entry name" value="ORC1-LIKE AAA ATPASE DOMAIN-CONTAINING PROTEIN"/>
    <property type="match status" value="1"/>
</dbReference>
<dbReference type="Pfam" id="PF02373">
    <property type="entry name" value="JmjC"/>
    <property type="match status" value="1"/>
</dbReference>
<dbReference type="Proteomes" id="UP000077521">
    <property type="component" value="Unassembled WGS sequence"/>
</dbReference>
<accession>A0A177T800</accession>
<feature type="compositionally biased region" description="Polar residues" evidence="1">
    <location>
        <begin position="1763"/>
        <end position="1780"/>
    </location>
</feature>
<feature type="region of interest" description="Disordered" evidence="1">
    <location>
        <begin position="799"/>
        <end position="940"/>
    </location>
</feature>
<feature type="compositionally biased region" description="Low complexity" evidence="1">
    <location>
        <begin position="849"/>
        <end position="914"/>
    </location>
</feature>
<feature type="compositionally biased region" description="Pro residues" evidence="1">
    <location>
        <begin position="1719"/>
        <end position="1743"/>
    </location>
</feature>
<reference evidence="2" key="1">
    <citation type="submission" date="2016-04" db="EMBL/GenBank/DDBJ databases">
        <authorList>
            <person name="Nguyen H.D."/>
            <person name="Samba Siva P."/>
            <person name="Cullis J."/>
            <person name="Levesque C.A."/>
            <person name="Hambleton S."/>
        </authorList>
    </citation>
    <scope>NUCLEOTIDE SEQUENCE</scope>
    <source>
        <strain evidence="2">DAOMC 236416</strain>
    </source>
</reference>
<feature type="compositionally biased region" description="Low complexity" evidence="1">
    <location>
        <begin position="568"/>
        <end position="608"/>
    </location>
</feature>
<feature type="region of interest" description="Disordered" evidence="1">
    <location>
        <begin position="673"/>
        <end position="702"/>
    </location>
</feature>
<dbReference type="PANTHER" id="PTHR45725">
    <property type="entry name" value="FORMIN HOMOLOGY 2 FAMILY MEMBER"/>
    <property type="match status" value="1"/>
</dbReference>
<feature type="compositionally biased region" description="Acidic residues" evidence="1">
    <location>
        <begin position="1182"/>
        <end position="1197"/>
    </location>
</feature>
<name>A0A177T800_9BASI</name>
<dbReference type="EMBL" id="LWDF02000315">
    <property type="protein sequence ID" value="KAE8250532.1"/>
    <property type="molecule type" value="Genomic_DNA"/>
</dbReference>
<feature type="compositionally biased region" description="Low complexity" evidence="1">
    <location>
        <begin position="1058"/>
        <end position="1072"/>
    </location>
</feature>
<comment type="caution">
    <text evidence="2">The sequence shown here is derived from an EMBL/GenBank/DDBJ whole genome shotgun (WGS) entry which is preliminary data.</text>
</comment>
<feature type="region of interest" description="Disordered" evidence="1">
    <location>
        <begin position="1000"/>
        <end position="1221"/>
    </location>
</feature>
<feature type="compositionally biased region" description="Polar residues" evidence="1">
    <location>
        <begin position="673"/>
        <end position="688"/>
    </location>
</feature>
<evidence type="ECO:0000256" key="1">
    <source>
        <dbReference type="SAM" id="MobiDB-lite"/>
    </source>
</evidence>
<organism evidence="2 3">
    <name type="scientific">Tilletia indica</name>
    <dbReference type="NCBI Taxonomy" id="43049"/>
    <lineage>
        <taxon>Eukaryota</taxon>
        <taxon>Fungi</taxon>
        <taxon>Dikarya</taxon>
        <taxon>Basidiomycota</taxon>
        <taxon>Ustilaginomycotina</taxon>
        <taxon>Exobasidiomycetes</taxon>
        <taxon>Tilletiales</taxon>
        <taxon>Tilletiaceae</taxon>
        <taxon>Tilletia</taxon>
    </lineage>
</organism>
<keyword evidence="3" id="KW-1185">Reference proteome</keyword>
<dbReference type="Gene3D" id="2.60.120.650">
    <property type="entry name" value="Cupin"/>
    <property type="match status" value="1"/>
</dbReference>
<dbReference type="SMART" id="SM00558">
    <property type="entry name" value="JmjC"/>
    <property type="match status" value="1"/>
</dbReference>
<feature type="region of interest" description="Disordered" evidence="1">
    <location>
        <begin position="568"/>
        <end position="645"/>
    </location>
</feature>
<feature type="compositionally biased region" description="Low complexity" evidence="1">
    <location>
        <begin position="1377"/>
        <end position="1391"/>
    </location>
</feature>
<dbReference type="InterPro" id="IPR051425">
    <property type="entry name" value="Formin_Homology"/>
</dbReference>
<proteinExistence type="predicted"/>
<reference evidence="2" key="2">
    <citation type="journal article" date="2019" name="IMA Fungus">
        <title>Genome sequencing and comparison of five Tilletia species to identify candidate genes for the detection of regulated species infecting wheat.</title>
        <authorList>
            <person name="Nguyen H.D.T."/>
            <person name="Sultana T."/>
            <person name="Kesanakurti P."/>
            <person name="Hambleton S."/>
        </authorList>
    </citation>
    <scope>NUCLEOTIDE SEQUENCE</scope>
    <source>
        <strain evidence="2">DAOMC 236416</strain>
    </source>
</reference>
<dbReference type="InterPro" id="IPR003347">
    <property type="entry name" value="JmjC_dom"/>
</dbReference>
<feature type="compositionally biased region" description="Polar residues" evidence="1">
    <location>
        <begin position="634"/>
        <end position="644"/>
    </location>
</feature>
<dbReference type="SUPFAM" id="SSF51197">
    <property type="entry name" value="Clavaminate synthase-like"/>
    <property type="match status" value="1"/>
</dbReference>